<reference evidence="2" key="1">
    <citation type="submission" date="2022-04" db="EMBL/GenBank/DDBJ databases">
        <title>A functionally conserved STORR gene fusion in Papaver species that diverged 16.8 million years ago.</title>
        <authorList>
            <person name="Catania T."/>
        </authorList>
    </citation>
    <scope>NUCLEOTIDE SEQUENCE</scope>
    <source>
        <strain evidence="2">S-188037</strain>
    </source>
</reference>
<keyword evidence="1" id="KW-0812">Transmembrane</keyword>
<evidence type="ECO:0000256" key="1">
    <source>
        <dbReference type="SAM" id="Phobius"/>
    </source>
</evidence>
<dbReference type="AlphaFoldDB" id="A0AAD4RVR1"/>
<keyword evidence="3" id="KW-1185">Reference proteome</keyword>
<proteinExistence type="predicted"/>
<dbReference type="Proteomes" id="UP001202328">
    <property type="component" value="Unassembled WGS sequence"/>
</dbReference>
<organism evidence="2 3">
    <name type="scientific">Papaver atlanticum</name>
    <dbReference type="NCBI Taxonomy" id="357466"/>
    <lineage>
        <taxon>Eukaryota</taxon>
        <taxon>Viridiplantae</taxon>
        <taxon>Streptophyta</taxon>
        <taxon>Embryophyta</taxon>
        <taxon>Tracheophyta</taxon>
        <taxon>Spermatophyta</taxon>
        <taxon>Magnoliopsida</taxon>
        <taxon>Ranunculales</taxon>
        <taxon>Papaveraceae</taxon>
        <taxon>Papaveroideae</taxon>
        <taxon>Papaver</taxon>
    </lineage>
</organism>
<keyword evidence="1" id="KW-1133">Transmembrane helix</keyword>
<comment type="caution">
    <text evidence="2">The sequence shown here is derived from an EMBL/GenBank/DDBJ whole genome shotgun (WGS) entry which is preliminary data.</text>
</comment>
<sequence>MVGWVYNYTLFGGGSTQGLLFSFSFYWFKFVEQIHEEGTKILRPRAKAAISIWICGFDEDFEAELAESHDAKIKVLLLAKSPDPELTEDR</sequence>
<feature type="transmembrane region" description="Helical" evidence="1">
    <location>
        <begin position="6"/>
        <end position="28"/>
    </location>
</feature>
<protein>
    <submittedName>
        <fullName evidence="2">Uncharacterized protein</fullName>
    </submittedName>
</protein>
<gene>
    <name evidence="2" type="ORF">MKW98_006426</name>
</gene>
<evidence type="ECO:0000313" key="2">
    <source>
        <dbReference type="EMBL" id="KAI3833327.1"/>
    </source>
</evidence>
<keyword evidence="1" id="KW-0472">Membrane</keyword>
<accession>A0AAD4RVR1</accession>
<dbReference type="EMBL" id="JAJJMB010017971">
    <property type="protein sequence ID" value="KAI3833327.1"/>
    <property type="molecule type" value="Genomic_DNA"/>
</dbReference>
<evidence type="ECO:0000313" key="3">
    <source>
        <dbReference type="Proteomes" id="UP001202328"/>
    </source>
</evidence>
<name>A0AAD4RVR1_9MAGN</name>